<dbReference type="InterPro" id="IPR016024">
    <property type="entry name" value="ARM-type_fold"/>
</dbReference>
<keyword evidence="2" id="KW-1185">Reference proteome</keyword>
<organism evidence="1 2">
    <name type="scientific">Bonamia ostreae</name>
    <dbReference type="NCBI Taxonomy" id="126728"/>
    <lineage>
        <taxon>Eukaryota</taxon>
        <taxon>Sar</taxon>
        <taxon>Rhizaria</taxon>
        <taxon>Endomyxa</taxon>
        <taxon>Ascetosporea</taxon>
        <taxon>Haplosporida</taxon>
        <taxon>Bonamia</taxon>
    </lineage>
</organism>
<dbReference type="SUPFAM" id="SSF48371">
    <property type="entry name" value="ARM repeat"/>
    <property type="match status" value="1"/>
</dbReference>
<dbReference type="Gene3D" id="1.25.10.10">
    <property type="entry name" value="Leucine-rich Repeat Variant"/>
    <property type="match status" value="1"/>
</dbReference>
<name>A0ABV2ANW6_9EUKA</name>
<evidence type="ECO:0000313" key="1">
    <source>
        <dbReference type="EMBL" id="MES1921022.1"/>
    </source>
</evidence>
<dbReference type="InterPro" id="IPR011989">
    <property type="entry name" value="ARM-like"/>
</dbReference>
<feature type="non-terminal residue" evidence="1">
    <location>
        <position position="223"/>
    </location>
</feature>
<comment type="caution">
    <text evidence="1">The sequence shown here is derived from an EMBL/GenBank/DDBJ whole genome shotgun (WGS) entry which is preliminary data.</text>
</comment>
<sequence>MGFDKGEEDVKTLVKALKEKPKFGRLCIYTLNCFGHLAKNRVNLDRMAREKTFPTILSTLELHRDNPRIISEGCNPLISACRVKEYAKQIADDGGVEFCLKQLRSSKDKLSSARVADLLRALCDGYPPNIDKIKELGGEEVLRETLAEANRTKNKQLASSILSVLERMTEDDNFARGTSEKTVVEIVESLKVFPAQPTVVLPALNALNNLIRIQGQPLIDLLK</sequence>
<dbReference type="Proteomes" id="UP001439008">
    <property type="component" value="Unassembled WGS sequence"/>
</dbReference>
<evidence type="ECO:0000313" key="2">
    <source>
        <dbReference type="Proteomes" id="UP001439008"/>
    </source>
</evidence>
<accession>A0ABV2ANW6</accession>
<dbReference type="EMBL" id="JBDODL010001025">
    <property type="protein sequence ID" value="MES1921022.1"/>
    <property type="molecule type" value="Genomic_DNA"/>
</dbReference>
<proteinExistence type="predicted"/>
<gene>
    <name evidence="1" type="ORF">MHBO_002623</name>
</gene>
<protein>
    <submittedName>
        <fullName evidence="1">Uncharacterized protein</fullName>
    </submittedName>
</protein>
<reference evidence="1 2" key="1">
    <citation type="journal article" date="2024" name="BMC Biol.">
        <title>Comparative genomics of Ascetosporea gives new insight into the evolutionary basis for animal parasitism in Rhizaria.</title>
        <authorList>
            <person name="Hiltunen Thoren M."/>
            <person name="Onut-Brannstrom I."/>
            <person name="Alfjorden A."/>
            <person name="Peckova H."/>
            <person name="Swords F."/>
            <person name="Hooper C."/>
            <person name="Holzer A.S."/>
            <person name="Bass D."/>
            <person name="Burki F."/>
        </authorList>
    </citation>
    <scope>NUCLEOTIDE SEQUENCE [LARGE SCALE GENOMIC DNA]</scope>
    <source>
        <strain evidence="1">20-A016</strain>
    </source>
</reference>